<dbReference type="Pfam" id="PF05145">
    <property type="entry name" value="AbrB"/>
    <property type="match status" value="1"/>
</dbReference>
<dbReference type="InterPro" id="IPR007820">
    <property type="entry name" value="AbrB_fam"/>
</dbReference>
<comment type="caution">
    <text evidence="2">The sequence shown here is derived from an EMBL/GenBank/DDBJ whole genome shotgun (WGS) entry which is preliminary data.</text>
</comment>
<dbReference type="PANTHER" id="PTHR38457">
    <property type="entry name" value="REGULATOR ABRB-RELATED"/>
    <property type="match status" value="1"/>
</dbReference>
<evidence type="ECO:0000313" key="3">
    <source>
        <dbReference type="Proteomes" id="UP001073227"/>
    </source>
</evidence>
<keyword evidence="1" id="KW-0812">Transmembrane</keyword>
<feature type="transmembrane region" description="Helical" evidence="1">
    <location>
        <begin position="156"/>
        <end position="181"/>
    </location>
</feature>
<feature type="transmembrane region" description="Helical" evidence="1">
    <location>
        <begin position="60"/>
        <end position="80"/>
    </location>
</feature>
<feature type="transmembrane region" description="Helical" evidence="1">
    <location>
        <begin position="322"/>
        <end position="343"/>
    </location>
</feature>
<dbReference type="NCBIfam" id="TIGR03082">
    <property type="entry name" value="Gneg_AbrB_dup"/>
    <property type="match status" value="2"/>
</dbReference>
<dbReference type="RefSeq" id="WP_267655822.1">
    <property type="nucleotide sequence ID" value="NZ_JAOVZR010000001.1"/>
</dbReference>
<keyword evidence="1" id="KW-0472">Membrane</keyword>
<sequence length="349" mass="35995">MRAASWSALRRVAILLGVFAAAFVAGQLGTWLHAPLAWMIGPMITTAAITLLFSQRAPPALLRVIGQLVIGGALGLHLTPDAFDRIIANAVPIIAGALILTAAATAYGVAQSRLFGVHRATALYSTVPGGPIEMALLATQNGGDGARTALAQTLRIVFVVLVFPPALTIAAVSAPAVAIAAGGWWDTALLAAIALAAGLAASMVRLTSPFFLGPMMVVGALAASGIPHATHHAGVVPAAQILLGVSPGSMFRRDLFRGAGRFLLGTCLSTAFLIAVSAMVSLILGYLYDIDLATMMLANAPGAVTEMVITAEVLRLDVATVASFQFVRIAIALTLVGVIDRFLKQHRPA</sequence>
<dbReference type="EMBL" id="JAOVZR010000001">
    <property type="protein sequence ID" value="MCY0150387.1"/>
    <property type="molecule type" value="Genomic_DNA"/>
</dbReference>
<feature type="transmembrane region" description="Helical" evidence="1">
    <location>
        <begin position="36"/>
        <end position="53"/>
    </location>
</feature>
<keyword evidence="3" id="KW-1185">Reference proteome</keyword>
<feature type="transmembrane region" description="Helical" evidence="1">
    <location>
        <begin position="86"/>
        <end position="110"/>
    </location>
</feature>
<gene>
    <name evidence="2" type="ORF">OEG84_22430</name>
</gene>
<dbReference type="Proteomes" id="UP001073227">
    <property type="component" value="Unassembled WGS sequence"/>
</dbReference>
<organism evidence="2 3">
    <name type="scientific">Hoeflea algicola</name>
    <dbReference type="NCBI Taxonomy" id="2983763"/>
    <lineage>
        <taxon>Bacteria</taxon>
        <taxon>Pseudomonadati</taxon>
        <taxon>Pseudomonadota</taxon>
        <taxon>Alphaproteobacteria</taxon>
        <taxon>Hyphomicrobiales</taxon>
        <taxon>Rhizobiaceae</taxon>
        <taxon>Hoeflea</taxon>
    </lineage>
</organism>
<accession>A0ABT3ZF08</accession>
<proteinExistence type="predicted"/>
<feature type="transmembrane region" description="Helical" evidence="1">
    <location>
        <begin position="187"/>
        <end position="206"/>
    </location>
</feature>
<dbReference type="PANTHER" id="PTHR38457:SF1">
    <property type="entry name" value="REGULATOR ABRB-RELATED"/>
    <property type="match status" value="1"/>
</dbReference>
<feature type="transmembrane region" description="Helical" evidence="1">
    <location>
        <begin position="12"/>
        <end position="30"/>
    </location>
</feature>
<dbReference type="InterPro" id="IPR017516">
    <property type="entry name" value="AbrB_dup"/>
</dbReference>
<protein>
    <submittedName>
        <fullName evidence="2">AbrB family transcriptional regulator</fullName>
    </submittedName>
</protein>
<dbReference type="PIRSF" id="PIRSF038991">
    <property type="entry name" value="Protein_AbrB"/>
    <property type="match status" value="1"/>
</dbReference>
<keyword evidence="1" id="KW-1133">Transmembrane helix</keyword>
<name>A0ABT3ZF08_9HYPH</name>
<evidence type="ECO:0000256" key="1">
    <source>
        <dbReference type="SAM" id="Phobius"/>
    </source>
</evidence>
<evidence type="ECO:0000313" key="2">
    <source>
        <dbReference type="EMBL" id="MCY0150387.1"/>
    </source>
</evidence>
<feature type="transmembrane region" description="Helical" evidence="1">
    <location>
        <begin position="262"/>
        <end position="288"/>
    </location>
</feature>
<reference evidence="2" key="1">
    <citation type="submission" date="2022-10" db="EMBL/GenBank/DDBJ databases">
        <title>Hoeflea sp. G2-23, isolated from marine algae.</title>
        <authorList>
            <person name="Kristyanto S."/>
            <person name="Kim J.M."/>
            <person name="Jeon C.O."/>
        </authorList>
    </citation>
    <scope>NUCLEOTIDE SEQUENCE</scope>
    <source>
        <strain evidence="2">G2-23</strain>
    </source>
</reference>